<dbReference type="Gene3D" id="3.80.10.10">
    <property type="entry name" value="Ribonuclease Inhibitor"/>
    <property type="match status" value="1"/>
</dbReference>
<dbReference type="HOGENOM" id="CLU_064171_0_0_1"/>
<accession>B4LM08</accession>
<dbReference type="SUPFAM" id="SSF52047">
    <property type="entry name" value="RNI-like"/>
    <property type="match status" value="1"/>
</dbReference>
<reference evidence="1" key="2">
    <citation type="journal article" date="2008" name="Bioinformatics">
        <title>Assembly reconciliation.</title>
        <authorList>
            <person name="Zimin A.V."/>
            <person name="Smith D.R."/>
            <person name="Sutton G."/>
            <person name="Yorke J.A."/>
        </authorList>
    </citation>
    <scope>NUCLEOTIDE SEQUENCE</scope>
    <source>
        <strain evidence="1">TSC#15010-1051.87</strain>
    </source>
</reference>
<sequence length="400" mass="46995">MEVLNDDTLIRILGYLDLKSQQIMMTLHPRFFQLMSIVWCLEYKTVKLSLYEANFSLEHLRHFFRSICNTVQVLHLRMMCLEQYNVLISFIFPKVHDFRFATVPSKLLSDSDIPKLIRTFPNLKTFSPHGNFSGRYFTDFPLLERLTLTYCKYFSVENLANVMKERKLKEIKLCLFDRRTIESSHLCLPVASLENLESIKLEVDELPWFEDHLEALNRLSELTVCGSGFMGTLPLLCRKLGCLTQKHHFKILETCNTTDTLCTVIGSKLRVDALKIVTDNYLLEDMGYFSPNNFEYIKQLFFKSCCIQEKKHLNNLMHNIANVELVSFEQCVFTFDNYQFVAAKIAEKRNKLLQVNLYQNACVFTKLPWVFTVVGQHPLVQFLPGRNYEYTYEPIYMYLK</sequence>
<evidence type="ECO:0000313" key="3">
    <source>
        <dbReference type="EMBL" id="KRF79157.1"/>
    </source>
</evidence>
<dbReference type="AlphaFoldDB" id="B4LM08"/>
<dbReference type="InParanoid" id="B4LM08"/>
<dbReference type="STRING" id="7244.B4LM08"/>
<evidence type="ECO:0000313" key="1">
    <source>
        <dbReference type="EMBL" id="EDW59928.2"/>
    </source>
</evidence>
<evidence type="ECO:0000313" key="4">
    <source>
        <dbReference type="Proteomes" id="UP000008792"/>
    </source>
</evidence>
<dbReference type="OrthoDB" id="7939463at2759"/>
<dbReference type="EMBL" id="CH940648">
    <property type="protein sequence ID" value="EDW59928.2"/>
    <property type="molecule type" value="Genomic_DNA"/>
</dbReference>
<reference evidence="1" key="3">
    <citation type="submission" date="2008-06" db="EMBL/GenBank/DDBJ databases">
        <authorList>
            <consortium name="FlyBase"/>
        </authorList>
    </citation>
    <scope>NUCLEOTIDE SEQUENCE</scope>
    <source>
        <strain evidence="1">TSC#15010-1051.87</strain>
    </source>
</reference>
<dbReference type="EMBL" id="CH940648">
    <property type="protein sequence ID" value="KRF79156.1"/>
    <property type="molecule type" value="Genomic_DNA"/>
</dbReference>
<proteinExistence type="predicted"/>
<dbReference type="EMBL" id="CH940648">
    <property type="protein sequence ID" value="KRF79157.1"/>
    <property type="molecule type" value="Genomic_DNA"/>
</dbReference>
<dbReference type="InterPro" id="IPR032675">
    <property type="entry name" value="LRR_dom_sf"/>
</dbReference>
<dbReference type="Proteomes" id="UP000008792">
    <property type="component" value="Unassembled WGS sequence"/>
</dbReference>
<dbReference type="eggNOG" id="ENOG502TBFH">
    <property type="taxonomic scope" value="Eukaryota"/>
</dbReference>
<dbReference type="FunCoup" id="B4LM08">
    <property type="interactions" value="8"/>
</dbReference>
<gene>
    <name evidence="1" type="primary">Dvir\GJ21161</name>
    <name evidence="1" type="ORF">Dvir_GJ21161</name>
</gene>
<name>B4LM08_DROVI</name>
<keyword evidence="4" id="KW-1185">Reference proteome</keyword>
<reference evidence="1 4" key="1">
    <citation type="journal article" date="2007" name="Nature">
        <title>Evolution of genes and genomes on the Drosophila phylogeny.</title>
        <authorList>
            <consortium name="Drosophila 12 Genomes Consortium"/>
            <person name="Clark A.G."/>
            <person name="Eisen M.B."/>
            <person name="Smith D.R."/>
            <person name="Bergman C.M."/>
            <person name="Oliver B."/>
            <person name="Markow T.A."/>
            <person name="Kaufman T.C."/>
            <person name="Kellis M."/>
            <person name="Gelbart W."/>
            <person name="Iyer V.N."/>
            <person name="Pollard D.A."/>
            <person name="Sackton T.B."/>
            <person name="Larracuente A.M."/>
            <person name="Singh N.D."/>
            <person name="Abad J.P."/>
            <person name="Abt D.N."/>
            <person name="Adryan B."/>
            <person name="Aguade M."/>
            <person name="Akashi H."/>
            <person name="Anderson W.W."/>
            <person name="Aquadro C.F."/>
            <person name="Ardell D.H."/>
            <person name="Arguello R."/>
            <person name="Artieri C.G."/>
            <person name="Barbash D.A."/>
            <person name="Barker D."/>
            <person name="Barsanti P."/>
            <person name="Batterham P."/>
            <person name="Batzoglou S."/>
            <person name="Begun D."/>
            <person name="Bhutkar A."/>
            <person name="Blanco E."/>
            <person name="Bosak S.A."/>
            <person name="Bradley R.K."/>
            <person name="Brand A.D."/>
            <person name="Brent M.R."/>
            <person name="Brooks A.N."/>
            <person name="Brown R.H."/>
            <person name="Butlin R.K."/>
            <person name="Caggese C."/>
            <person name="Calvi B.R."/>
            <person name="Bernardo de Carvalho A."/>
            <person name="Caspi A."/>
            <person name="Castrezana S."/>
            <person name="Celniker S.E."/>
            <person name="Chang J.L."/>
            <person name="Chapple C."/>
            <person name="Chatterji S."/>
            <person name="Chinwalla A."/>
            <person name="Civetta A."/>
            <person name="Clifton S.W."/>
            <person name="Comeron J.M."/>
            <person name="Costello J.C."/>
            <person name="Coyne J.A."/>
            <person name="Daub J."/>
            <person name="David R.G."/>
            <person name="Delcher A.L."/>
            <person name="Delehaunty K."/>
            <person name="Do C.B."/>
            <person name="Ebling H."/>
            <person name="Edwards K."/>
            <person name="Eickbush T."/>
            <person name="Evans J.D."/>
            <person name="Filipski A."/>
            <person name="Findeiss S."/>
            <person name="Freyhult E."/>
            <person name="Fulton L."/>
            <person name="Fulton R."/>
            <person name="Garcia A.C."/>
            <person name="Gardiner A."/>
            <person name="Garfield D.A."/>
            <person name="Garvin B.E."/>
            <person name="Gibson G."/>
            <person name="Gilbert D."/>
            <person name="Gnerre S."/>
            <person name="Godfrey J."/>
            <person name="Good R."/>
            <person name="Gotea V."/>
            <person name="Gravely B."/>
            <person name="Greenberg A.J."/>
            <person name="Griffiths-Jones S."/>
            <person name="Gross S."/>
            <person name="Guigo R."/>
            <person name="Gustafson E.A."/>
            <person name="Haerty W."/>
            <person name="Hahn M.W."/>
            <person name="Halligan D.L."/>
            <person name="Halpern A.L."/>
            <person name="Halter G.M."/>
            <person name="Han M.V."/>
            <person name="Heger A."/>
            <person name="Hillier L."/>
            <person name="Hinrichs A.S."/>
            <person name="Holmes I."/>
            <person name="Hoskins R.A."/>
            <person name="Hubisz M.J."/>
            <person name="Hultmark D."/>
            <person name="Huntley M.A."/>
            <person name="Jaffe D.B."/>
            <person name="Jagadeeshan S."/>
            <person name="Jeck W.R."/>
            <person name="Johnson J."/>
            <person name="Jones C.D."/>
            <person name="Jordan W.C."/>
            <person name="Karpen G.H."/>
            <person name="Kataoka E."/>
            <person name="Keightley P.D."/>
            <person name="Kheradpour P."/>
            <person name="Kirkness E.F."/>
            <person name="Koerich L.B."/>
            <person name="Kristiansen K."/>
            <person name="Kudrna D."/>
            <person name="Kulathinal R.J."/>
            <person name="Kumar S."/>
            <person name="Kwok R."/>
            <person name="Lander E."/>
            <person name="Langley C.H."/>
            <person name="Lapoint R."/>
            <person name="Lazzaro B.P."/>
            <person name="Lee S.J."/>
            <person name="Levesque L."/>
            <person name="Li R."/>
            <person name="Lin C.F."/>
            <person name="Lin M.F."/>
            <person name="Lindblad-Toh K."/>
            <person name="Llopart A."/>
            <person name="Long M."/>
            <person name="Low L."/>
            <person name="Lozovsky E."/>
            <person name="Lu J."/>
            <person name="Luo M."/>
            <person name="Machado C.A."/>
            <person name="Makalowski W."/>
            <person name="Marzo M."/>
            <person name="Matsuda M."/>
            <person name="Matzkin L."/>
            <person name="McAllister B."/>
            <person name="McBride C.S."/>
            <person name="McKernan B."/>
            <person name="McKernan K."/>
            <person name="Mendez-Lago M."/>
            <person name="Minx P."/>
            <person name="Mollenhauer M.U."/>
            <person name="Montooth K."/>
            <person name="Mount S.M."/>
            <person name="Mu X."/>
            <person name="Myers E."/>
            <person name="Negre B."/>
            <person name="Newfeld S."/>
            <person name="Nielsen R."/>
            <person name="Noor M.A."/>
            <person name="O'Grady P."/>
            <person name="Pachter L."/>
            <person name="Papaceit M."/>
            <person name="Parisi M.J."/>
            <person name="Parisi M."/>
            <person name="Parts L."/>
            <person name="Pedersen J.S."/>
            <person name="Pesole G."/>
            <person name="Phillippy A.M."/>
            <person name="Ponting C.P."/>
            <person name="Pop M."/>
            <person name="Porcelli D."/>
            <person name="Powell J.R."/>
            <person name="Prohaska S."/>
            <person name="Pruitt K."/>
            <person name="Puig M."/>
            <person name="Quesneville H."/>
            <person name="Ram K.R."/>
            <person name="Rand D."/>
            <person name="Rasmussen M.D."/>
            <person name="Reed L.K."/>
            <person name="Reenan R."/>
            <person name="Reily A."/>
            <person name="Remington K.A."/>
            <person name="Rieger T.T."/>
            <person name="Ritchie M.G."/>
            <person name="Robin C."/>
            <person name="Rogers Y.H."/>
            <person name="Rohde C."/>
            <person name="Rozas J."/>
            <person name="Rubenfield M.J."/>
            <person name="Ruiz A."/>
            <person name="Russo S."/>
            <person name="Salzberg S.L."/>
            <person name="Sanchez-Gracia A."/>
            <person name="Saranga D.J."/>
            <person name="Sato H."/>
            <person name="Schaeffer S.W."/>
            <person name="Schatz M.C."/>
            <person name="Schlenke T."/>
            <person name="Schwartz R."/>
            <person name="Segarra C."/>
            <person name="Singh R.S."/>
            <person name="Sirot L."/>
            <person name="Sirota M."/>
            <person name="Sisneros N.B."/>
            <person name="Smith C.D."/>
            <person name="Smith T.F."/>
            <person name="Spieth J."/>
            <person name="Stage D.E."/>
            <person name="Stark A."/>
            <person name="Stephan W."/>
            <person name="Strausberg R.L."/>
            <person name="Strempel S."/>
            <person name="Sturgill D."/>
            <person name="Sutton G."/>
            <person name="Sutton G.G."/>
            <person name="Tao W."/>
            <person name="Teichmann S."/>
            <person name="Tobari Y.N."/>
            <person name="Tomimura Y."/>
            <person name="Tsolas J.M."/>
            <person name="Valente V.L."/>
            <person name="Venter E."/>
            <person name="Venter J.C."/>
            <person name="Vicario S."/>
            <person name="Vieira F.G."/>
            <person name="Vilella A.J."/>
            <person name="Villasante A."/>
            <person name="Walenz B."/>
            <person name="Wang J."/>
            <person name="Wasserman M."/>
            <person name="Watts T."/>
            <person name="Wilson D."/>
            <person name="Wilson R.K."/>
            <person name="Wing R.A."/>
            <person name="Wolfner M.F."/>
            <person name="Wong A."/>
            <person name="Wong G.K."/>
            <person name="Wu C.I."/>
            <person name="Wu G."/>
            <person name="Yamamoto D."/>
            <person name="Yang H.P."/>
            <person name="Yang S.P."/>
            <person name="Yorke J.A."/>
            <person name="Yoshida K."/>
            <person name="Zdobnov E."/>
            <person name="Zhang P."/>
            <person name="Zhang Y."/>
            <person name="Zimin A.V."/>
            <person name="Baldwin J."/>
            <person name="Abdouelleil A."/>
            <person name="Abdulkadir J."/>
            <person name="Abebe A."/>
            <person name="Abera B."/>
            <person name="Abreu J."/>
            <person name="Acer S.C."/>
            <person name="Aftuck L."/>
            <person name="Alexander A."/>
            <person name="An P."/>
            <person name="Anderson E."/>
            <person name="Anderson S."/>
            <person name="Arachi H."/>
            <person name="Azer M."/>
            <person name="Bachantsang P."/>
            <person name="Barry A."/>
            <person name="Bayul T."/>
            <person name="Berlin A."/>
            <person name="Bessette D."/>
            <person name="Bloom T."/>
            <person name="Blye J."/>
            <person name="Boguslavskiy L."/>
            <person name="Bonnet C."/>
            <person name="Boukhgalter B."/>
            <person name="Bourzgui I."/>
            <person name="Brown A."/>
            <person name="Cahill P."/>
            <person name="Channer S."/>
            <person name="Cheshatsang Y."/>
            <person name="Chuda L."/>
            <person name="Citroen M."/>
            <person name="Collymore A."/>
            <person name="Cooke P."/>
            <person name="Costello M."/>
            <person name="D'Aco K."/>
            <person name="Daza R."/>
            <person name="De Haan G."/>
            <person name="DeGray S."/>
            <person name="DeMaso C."/>
            <person name="Dhargay N."/>
            <person name="Dooley K."/>
            <person name="Dooley E."/>
            <person name="Doricent M."/>
            <person name="Dorje P."/>
            <person name="Dorjee K."/>
            <person name="Dupes A."/>
            <person name="Elong R."/>
            <person name="Falk J."/>
            <person name="Farina A."/>
            <person name="Faro S."/>
            <person name="Ferguson D."/>
            <person name="Fisher S."/>
            <person name="Foley C.D."/>
            <person name="Franke A."/>
            <person name="Friedrich D."/>
            <person name="Gadbois L."/>
            <person name="Gearin G."/>
            <person name="Gearin C.R."/>
            <person name="Giannoukos G."/>
            <person name="Goode T."/>
            <person name="Graham J."/>
            <person name="Grandbois E."/>
            <person name="Grewal S."/>
            <person name="Gyaltsen K."/>
            <person name="Hafez N."/>
            <person name="Hagos B."/>
            <person name="Hall J."/>
            <person name="Henson C."/>
            <person name="Hollinger A."/>
            <person name="Honan T."/>
            <person name="Huard M.D."/>
            <person name="Hughes L."/>
            <person name="Hurhula B."/>
            <person name="Husby M.E."/>
            <person name="Kamat A."/>
            <person name="Kanga B."/>
            <person name="Kashin S."/>
            <person name="Khazanovich D."/>
            <person name="Kisner P."/>
            <person name="Lance K."/>
            <person name="Lara M."/>
            <person name="Lee W."/>
            <person name="Lennon N."/>
            <person name="Letendre F."/>
            <person name="LeVine R."/>
            <person name="Lipovsky A."/>
            <person name="Liu X."/>
            <person name="Liu J."/>
            <person name="Liu S."/>
            <person name="Lokyitsang T."/>
            <person name="Lokyitsang Y."/>
            <person name="Lubonja R."/>
            <person name="Lui A."/>
            <person name="MacDonald P."/>
            <person name="Magnisalis V."/>
            <person name="Maru K."/>
            <person name="Matthews C."/>
            <person name="McCusker W."/>
            <person name="McDonough S."/>
            <person name="Mehta T."/>
            <person name="Meldrim J."/>
            <person name="Meneus L."/>
            <person name="Mihai O."/>
            <person name="Mihalev A."/>
            <person name="Mihova T."/>
            <person name="Mittelman R."/>
            <person name="Mlenga V."/>
            <person name="Montmayeur A."/>
            <person name="Mulrain L."/>
            <person name="Navidi A."/>
            <person name="Naylor J."/>
            <person name="Negash T."/>
            <person name="Nguyen T."/>
            <person name="Nguyen N."/>
            <person name="Nicol R."/>
            <person name="Norbu C."/>
            <person name="Norbu N."/>
            <person name="Novod N."/>
            <person name="O'Neill B."/>
            <person name="Osman S."/>
            <person name="Markiewicz E."/>
            <person name="Oyono O.L."/>
            <person name="Patti C."/>
            <person name="Phunkhang P."/>
            <person name="Pierre F."/>
            <person name="Priest M."/>
            <person name="Raghuraman S."/>
            <person name="Rege F."/>
            <person name="Reyes R."/>
            <person name="Rise C."/>
            <person name="Rogov P."/>
            <person name="Ross K."/>
            <person name="Ryan E."/>
            <person name="Settipalli S."/>
            <person name="Shea T."/>
            <person name="Sherpa N."/>
            <person name="Shi L."/>
            <person name="Shih D."/>
            <person name="Sparrow T."/>
            <person name="Spaulding J."/>
            <person name="Stalker J."/>
            <person name="Stange-Thomann N."/>
            <person name="Stavropoulos S."/>
            <person name="Stone C."/>
            <person name="Strader C."/>
            <person name="Tesfaye S."/>
            <person name="Thomson T."/>
            <person name="Thoulutsang Y."/>
            <person name="Thoulutsang D."/>
            <person name="Topham K."/>
            <person name="Topping I."/>
            <person name="Tsamla T."/>
            <person name="Vassiliev H."/>
            <person name="Vo A."/>
            <person name="Wangchuk T."/>
            <person name="Wangdi T."/>
            <person name="Weiand M."/>
            <person name="Wilkinson J."/>
            <person name="Wilson A."/>
            <person name="Yadav S."/>
            <person name="Young G."/>
            <person name="Yu Q."/>
            <person name="Zembek L."/>
            <person name="Zhong D."/>
            <person name="Zimmer A."/>
            <person name="Zwirko Z."/>
            <person name="Jaffe D.B."/>
            <person name="Alvarez P."/>
            <person name="Brockman W."/>
            <person name="Butler J."/>
            <person name="Chin C."/>
            <person name="Gnerre S."/>
            <person name="Grabherr M."/>
            <person name="Kleber M."/>
            <person name="Mauceli E."/>
            <person name="MacCallum I."/>
        </authorList>
    </citation>
    <scope>NUCLEOTIDE SEQUENCE [LARGE SCALE GENOMIC DNA]</scope>
    <source>
        <strain evidence="1">TSC#15010-1051.87</strain>
        <strain evidence="4">Tucson 15010-1051.87</strain>
    </source>
</reference>
<protein>
    <submittedName>
        <fullName evidence="1">Uncharacterized protein, isoform A</fullName>
    </submittedName>
    <submittedName>
        <fullName evidence="2">Uncharacterized protein, isoform B</fullName>
    </submittedName>
    <submittedName>
        <fullName evidence="3">Uncharacterized protein, isoform C</fullName>
    </submittedName>
</protein>
<organism evidence="1 4">
    <name type="scientific">Drosophila virilis</name>
    <name type="common">Fruit fly</name>
    <dbReference type="NCBI Taxonomy" id="7244"/>
    <lineage>
        <taxon>Eukaryota</taxon>
        <taxon>Metazoa</taxon>
        <taxon>Ecdysozoa</taxon>
        <taxon>Arthropoda</taxon>
        <taxon>Hexapoda</taxon>
        <taxon>Insecta</taxon>
        <taxon>Pterygota</taxon>
        <taxon>Neoptera</taxon>
        <taxon>Endopterygota</taxon>
        <taxon>Diptera</taxon>
        <taxon>Brachycera</taxon>
        <taxon>Muscomorpha</taxon>
        <taxon>Ephydroidea</taxon>
        <taxon>Drosophilidae</taxon>
        <taxon>Drosophila</taxon>
    </lineage>
</organism>
<evidence type="ECO:0000313" key="2">
    <source>
        <dbReference type="EMBL" id="KRF79156.1"/>
    </source>
</evidence>